<dbReference type="OrthoDB" id="2927702at2759"/>
<dbReference type="PROSITE" id="PS50237">
    <property type="entry name" value="HECT"/>
    <property type="match status" value="1"/>
</dbReference>
<name>A0A067SBJ8_GALM3</name>
<dbReference type="InterPro" id="IPR000569">
    <property type="entry name" value="HECT_dom"/>
</dbReference>
<comment type="catalytic activity">
    <reaction evidence="1">
        <text>S-ubiquitinyl-[E2 ubiquitin-conjugating enzyme]-L-cysteine + [acceptor protein]-L-lysine = [E2 ubiquitin-conjugating enzyme]-L-cysteine + N(6)-ubiquitinyl-[acceptor protein]-L-lysine.</text>
        <dbReference type="EC" id="2.3.2.26"/>
    </reaction>
</comment>
<accession>A0A067SBJ8</accession>
<evidence type="ECO:0000259" key="7">
    <source>
        <dbReference type="PROSITE" id="PS50237"/>
    </source>
</evidence>
<evidence type="ECO:0000313" key="8">
    <source>
        <dbReference type="EMBL" id="KDR68241.1"/>
    </source>
</evidence>
<evidence type="ECO:0000256" key="6">
    <source>
        <dbReference type="SAM" id="MobiDB-lite"/>
    </source>
</evidence>
<gene>
    <name evidence="8" type="ORF">GALMADRAFT_146481</name>
</gene>
<dbReference type="PANTHER" id="PTHR45700">
    <property type="entry name" value="UBIQUITIN-PROTEIN LIGASE E3C"/>
    <property type="match status" value="1"/>
</dbReference>
<evidence type="ECO:0000256" key="3">
    <source>
        <dbReference type="ARBA" id="ARBA00022679"/>
    </source>
</evidence>
<comment type="caution">
    <text evidence="5">Lacks conserved residue(s) required for the propagation of feature annotation.</text>
</comment>
<dbReference type="SUPFAM" id="SSF56204">
    <property type="entry name" value="Hect, E3 ligase catalytic domain"/>
    <property type="match status" value="1"/>
</dbReference>
<organism evidence="8 9">
    <name type="scientific">Galerina marginata (strain CBS 339.88)</name>
    <dbReference type="NCBI Taxonomy" id="685588"/>
    <lineage>
        <taxon>Eukaryota</taxon>
        <taxon>Fungi</taxon>
        <taxon>Dikarya</taxon>
        <taxon>Basidiomycota</taxon>
        <taxon>Agaricomycotina</taxon>
        <taxon>Agaricomycetes</taxon>
        <taxon>Agaricomycetidae</taxon>
        <taxon>Agaricales</taxon>
        <taxon>Agaricineae</taxon>
        <taxon>Strophariaceae</taxon>
        <taxon>Galerina</taxon>
    </lineage>
</organism>
<keyword evidence="9" id="KW-1185">Reference proteome</keyword>
<dbReference type="Gene3D" id="3.30.2160.10">
    <property type="entry name" value="Hect, E3 ligase catalytic domain"/>
    <property type="match status" value="1"/>
</dbReference>
<feature type="domain" description="HECT" evidence="7">
    <location>
        <begin position="662"/>
        <end position="999"/>
    </location>
</feature>
<dbReference type="GO" id="GO:0000209">
    <property type="term" value="P:protein polyubiquitination"/>
    <property type="evidence" value="ECO:0007669"/>
    <property type="project" value="InterPro"/>
</dbReference>
<dbReference type="SMART" id="SM00119">
    <property type="entry name" value="HECTc"/>
    <property type="match status" value="1"/>
</dbReference>
<sequence length="1003" mass="114091">MPRFKFWLPLFDENQRRERVVKIQAWWRRMLEVRAAKKPLKQIFEGDVMGLTGLRCLVLIGAHDDVLGKWARAMMQRGPLTPIDAMLAQALGEYSTSWLVLMRKAAWLLVLSLAYKPESPNASLYLEVLTVLLSNEYAVVASGDQGSAFCQAITAYLIKEGLYYRLRRSISKLPVENSTSLASFLNFCMLPLSTYPESSIRFTQIYLNIFIEILSLPLLPNRFLLDSPSPFISYFLFTNPDILTPRIKVISDYITARSSTDLAANIFMFVSPHYERLSSEAFASYLQLSATLISKFADYSLNPPSTSESSSEAQPEVNSVSHDSDFSDGYTEYEDSELEEENWFPRAPLETTNESVYWIEQVASPEHITKLINLTQSQAIVLPHLAAYLFYVSTTWLSSEQEIHDIVLANSSGWLVGDLYREVVRRSPLGQEEDSTNIYELASAVHWPPIILLAELYSQLLHTMDDEEFFHKVPGSPKCNPLTLAEAASFGVQLRNIVFTLYWRSKDNWDRPDQMQYVHGPSEKDLREKLLRCLLKIYTRDSKRPFVPPGHWLLRSQIDMNSFIDAAFIQREESSWPWKLPRAHSDITDNHWNSTVPRLAILKKIPFVIPFHVRVSIFRHLIADNRVVHCPTERLNALGHDQRLRVKIRRGMVAQDAFERLGGVNLKAPLEIVMTDQFGHEEERIDGRGNFKEFFTSFCRQMIATNSTDFLALYRFVGRIIGKAVYEGILVGITFANLFLSKWLGRRSSLDDLLALDPDLYRRLLTLKHSTENIEDLSLYFTITTKGETIYGPIRQLSLVSMIGFTGRVGERPRAPLPLPPRRARTLSMPLDARDGQIDGAGDKWAPKIASLGGASSCHSPPLVGSSPPLPACFPSPSELLSLPLYTCSGATELVDLIPNGRDIAVTTENRLRYINLTARYRLNAEIKRQSEAFVGGLSQLIQLRWLKEKLNRMFNPRELQIVIGGAFAPIDLDDLRRHTTYGGIYHDSHETIVAFWQLRVPT</sequence>
<reference evidence="9" key="1">
    <citation type="journal article" date="2014" name="Proc. Natl. Acad. Sci. U.S.A.">
        <title>Extensive sampling of basidiomycete genomes demonstrates inadequacy of the white-rot/brown-rot paradigm for wood decay fungi.</title>
        <authorList>
            <person name="Riley R."/>
            <person name="Salamov A.A."/>
            <person name="Brown D.W."/>
            <person name="Nagy L.G."/>
            <person name="Floudas D."/>
            <person name="Held B.W."/>
            <person name="Levasseur A."/>
            <person name="Lombard V."/>
            <person name="Morin E."/>
            <person name="Otillar R."/>
            <person name="Lindquist E.A."/>
            <person name="Sun H."/>
            <person name="LaButti K.M."/>
            <person name="Schmutz J."/>
            <person name="Jabbour D."/>
            <person name="Luo H."/>
            <person name="Baker S.E."/>
            <person name="Pisabarro A.G."/>
            <person name="Walton J.D."/>
            <person name="Blanchette R.A."/>
            <person name="Henrissat B."/>
            <person name="Martin F."/>
            <person name="Cullen D."/>
            <person name="Hibbett D.S."/>
            <person name="Grigoriev I.V."/>
        </authorList>
    </citation>
    <scope>NUCLEOTIDE SEQUENCE [LARGE SCALE GENOMIC DNA]</scope>
    <source>
        <strain evidence="9">CBS 339.88</strain>
    </source>
</reference>
<evidence type="ECO:0000256" key="5">
    <source>
        <dbReference type="PROSITE-ProRule" id="PRU00104"/>
    </source>
</evidence>
<dbReference type="GO" id="GO:0006511">
    <property type="term" value="P:ubiquitin-dependent protein catabolic process"/>
    <property type="evidence" value="ECO:0007669"/>
    <property type="project" value="TreeGrafter"/>
</dbReference>
<dbReference type="GO" id="GO:0061630">
    <property type="term" value="F:ubiquitin protein ligase activity"/>
    <property type="evidence" value="ECO:0007669"/>
    <property type="project" value="UniProtKB-EC"/>
</dbReference>
<dbReference type="EC" id="2.3.2.26" evidence="2"/>
<dbReference type="STRING" id="685588.A0A067SBJ8"/>
<dbReference type="InterPro" id="IPR044611">
    <property type="entry name" value="E3A/B/C-like"/>
</dbReference>
<evidence type="ECO:0000256" key="4">
    <source>
        <dbReference type="ARBA" id="ARBA00022786"/>
    </source>
</evidence>
<keyword evidence="4 5" id="KW-0833">Ubl conjugation pathway</keyword>
<dbReference type="Gene3D" id="3.90.1750.10">
    <property type="entry name" value="Hect, E3 ligase catalytic domains"/>
    <property type="match status" value="2"/>
</dbReference>
<feature type="compositionally biased region" description="Low complexity" evidence="6">
    <location>
        <begin position="304"/>
        <end position="316"/>
    </location>
</feature>
<dbReference type="HOGENOM" id="CLU_002173_2_4_1"/>
<dbReference type="InterPro" id="IPR035983">
    <property type="entry name" value="Hect_E3_ubiquitin_ligase"/>
</dbReference>
<dbReference type="Proteomes" id="UP000027222">
    <property type="component" value="Unassembled WGS sequence"/>
</dbReference>
<dbReference type="AlphaFoldDB" id="A0A067SBJ8"/>
<protein>
    <recommendedName>
        <fullName evidence="2">HECT-type E3 ubiquitin transferase</fullName>
        <ecNumber evidence="2">2.3.2.26</ecNumber>
    </recommendedName>
</protein>
<dbReference type="Pfam" id="PF00632">
    <property type="entry name" value="HECT"/>
    <property type="match status" value="1"/>
</dbReference>
<evidence type="ECO:0000256" key="2">
    <source>
        <dbReference type="ARBA" id="ARBA00012485"/>
    </source>
</evidence>
<proteinExistence type="predicted"/>
<dbReference type="PANTHER" id="PTHR45700:SF2">
    <property type="entry name" value="UBIQUITIN-PROTEIN LIGASE E3C"/>
    <property type="match status" value="1"/>
</dbReference>
<feature type="region of interest" description="Disordered" evidence="6">
    <location>
        <begin position="304"/>
        <end position="331"/>
    </location>
</feature>
<keyword evidence="3" id="KW-0808">Transferase</keyword>
<dbReference type="EMBL" id="KL142409">
    <property type="protein sequence ID" value="KDR68241.1"/>
    <property type="molecule type" value="Genomic_DNA"/>
</dbReference>
<evidence type="ECO:0000313" key="9">
    <source>
        <dbReference type="Proteomes" id="UP000027222"/>
    </source>
</evidence>
<evidence type="ECO:0000256" key="1">
    <source>
        <dbReference type="ARBA" id="ARBA00000885"/>
    </source>
</evidence>